<dbReference type="GO" id="GO:0004674">
    <property type="term" value="F:protein serine/threonine kinase activity"/>
    <property type="evidence" value="ECO:0007669"/>
    <property type="project" value="UniProtKB-KW"/>
</dbReference>
<keyword evidence="2" id="KW-0808">Transferase</keyword>
<feature type="binding site" evidence="9">
    <location>
        <position position="96"/>
    </location>
    <ligand>
        <name>ATP</name>
        <dbReference type="ChEBI" id="CHEBI:30616"/>
    </ligand>
</feature>
<evidence type="ECO:0000256" key="10">
    <source>
        <dbReference type="RuleBase" id="RU000304"/>
    </source>
</evidence>
<evidence type="ECO:0000256" key="5">
    <source>
        <dbReference type="ARBA" id="ARBA00022840"/>
    </source>
</evidence>
<dbReference type="PROSITE" id="PS50011">
    <property type="entry name" value="PROTEIN_KINASE_DOM"/>
    <property type="match status" value="1"/>
</dbReference>
<name>A0A7S3CV26_9EUKA</name>
<dbReference type="SUPFAM" id="SSF56112">
    <property type="entry name" value="Protein kinase-like (PK-like)"/>
    <property type="match status" value="1"/>
</dbReference>
<dbReference type="Gene3D" id="3.30.200.20">
    <property type="entry name" value="Phosphorylase Kinase, domain 1"/>
    <property type="match status" value="1"/>
</dbReference>
<reference evidence="12" key="1">
    <citation type="submission" date="2021-01" db="EMBL/GenBank/DDBJ databases">
        <authorList>
            <person name="Corre E."/>
            <person name="Pelletier E."/>
            <person name="Niang G."/>
            <person name="Scheremetjew M."/>
            <person name="Finn R."/>
            <person name="Kale V."/>
            <person name="Holt S."/>
            <person name="Cochrane G."/>
            <person name="Meng A."/>
            <person name="Brown T."/>
            <person name="Cohen L."/>
        </authorList>
    </citation>
    <scope>NUCLEOTIDE SEQUENCE</scope>
    <source>
        <strain evidence="12">NIES-2562</strain>
    </source>
</reference>
<organism evidence="12">
    <name type="scientific">Palpitomonas bilix</name>
    <dbReference type="NCBI Taxonomy" id="652834"/>
    <lineage>
        <taxon>Eukaryota</taxon>
        <taxon>Eukaryota incertae sedis</taxon>
    </lineage>
</organism>
<keyword evidence="4" id="KW-0418">Kinase</keyword>
<feature type="cross-link" description="Glycyl lysine isopeptide (Lys-Gly) (interchain with G-Cter in SUMO2)" evidence="8">
    <location>
        <position position="262"/>
    </location>
</feature>
<evidence type="ECO:0000313" key="12">
    <source>
        <dbReference type="EMBL" id="CAE0238075.1"/>
    </source>
</evidence>
<evidence type="ECO:0000256" key="2">
    <source>
        <dbReference type="ARBA" id="ARBA00022679"/>
    </source>
</evidence>
<dbReference type="AlphaFoldDB" id="A0A7S3CV26"/>
<dbReference type="PROSITE" id="PS00108">
    <property type="entry name" value="PROTEIN_KINASE_ST"/>
    <property type="match status" value="1"/>
</dbReference>
<keyword evidence="3 7" id="KW-0547">Nucleotide-binding</keyword>
<dbReference type="Gene3D" id="1.10.510.10">
    <property type="entry name" value="Transferase(Phosphotransferase) domain 1"/>
    <property type="match status" value="1"/>
</dbReference>
<evidence type="ECO:0000259" key="11">
    <source>
        <dbReference type="PROSITE" id="PS50011"/>
    </source>
</evidence>
<evidence type="ECO:0000256" key="9">
    <source>
        <dbReference type="PROSITE-ProRule" id="PRU10141"/>
    </source>
</evidence>
<dbReference type="InterPro" id="IPR000719">
    <property type="entry name" value="Prot_kinase_dom"/>
</dbReference>
<dbReference type="GO" id="GO:0005524">
    <property type="term" value="F:ATP binding"/>
    <property type="evidence" value="ECO:0007669"/>
    <property type="project" value="UniProtKB-UniRule"/>
</dbReference>
<feature type="domain" description="Protein kinase" evidence="11">
    <location>
        <begin position="67"/>
        <end position="425"/>
    </location>
</feature>
<feature type="active site" description="Proton acceptor" evidence="6">
    <location>
        <position position="260"/>
    </location>
</feature>
<proteinExistence type="inferred from homology"/>
<dbReference type="InterPro" id="IPR017441">
    <property type="entry name" value="Protein_kinase_ATP_BS"/>
</dbReference>
<dbReference type="SMART" id="SM00220">
    <property type="entry name" value="S_TKc"/>
    <property type="match status" value="1"/>
</dbReference>
<dbReference type="InterPro" id="IPR008271">
    <property type="entry name" value="Ser/Thr_kinase_AS"/>
</dbReference>
<protein>
    <recommendedName>
        <fullName evidence="11">Protein kinase domain-containing protein</fullName>
    </recommendedName>
</protein>
<dbReference type="PANTHER" id="PTHR24350">
    <property type="entry name" value="SERINE/THREONINE-PROTEIN KINASE IAL-RELATED"/>
    <property type="match status" value="1"/>
</dbReference>
<comment type="similarity">
    <text evidence="10">Belongs to the protein kinase superfamily.</text>
</comment>
<evidence type="ECO:0000256" key="6">
    <source>
        <dbReference type="PIRSR" id="PIRSR630616-1"/>
    </source>
</evidence>
<evidence type="ECO:0000256" key="7">
    <source>
        <dbReference type="PIRSR" id="PIRSR630616-2"/>
    </source>
</evidence>
<dbReference type="InterPro" id="IPR030616">
    <property type="entry name" value="Aur-like"/>
</dbReference>
<evidence type="ECO:0000256" key="3">
    <source>
        <dbReference type="ARBA" id="ARBA00022741"/>
    </source>
</evidence>
<dbReference type="EMBL" id="HBIB01000364">
    <property type="protein sequence ID" value="CAE0238075.1"/>
    <property type="molecule type" value="Transcribed_RNA"/>
</dbReference>
<dbReference type="InterPro" id="IPR011009">
    <property type="entry name" value="Kinase-like_dom_sf"/>
</dbReference>
<evidence type="ECO:0000256" key="4">
    <source>
        <dbReference type="ARBA" id="ARBA00022777"/>
    </source>
</evidence>
<accession>A0A7S3CV26</accession>
<feature type="binding site" evidence="7">
    <location>
        <position position="287"/>
    </location>
    <ligand>
        <name>ATP</name>
        <dbReference type="ChEBI" id="CHEBI:30616"/>
    </ligand>
</feature>
<keyword evidence="5 7" id="KW-0067">ATP-binding</keyword>
<evidence type="ECO:0000256" key="8">
    <source>
        <dbReference type="PIRSR" id="PIRSR630616-3"/>
    </source>
</evidence>
<sequence length="442" mass="49182">MGAGASQRKRKMNVIVNPASERFWTTTTTSLGDSDAAATHKWELPKNGKLRVEDNVKFLFTSFSLDFENIRRLGSGSFGDVRLVRDRNDSRLYAAKVFFKTSQAQHKATFSAQQVLNEVNILSSLRYSTLLPLHAVYEERDRFTLLMDYCEGGSLLSMVAIEKQGGSVVGACKNKYRQKGGGKELGNVESSGSFCITENSEHGTTSTNEMSDESCCATVQTLDEESRICSRLSEQRVAEIMCDLLASVAYLHANGVVHRDIKIDNILVRRKRRTFQERSGEEFVLADFGLASFIGKNRSLSQCCGSPLYMAPEVIRTSSQACRTLVDSGCPSMQAYDKKCDVWSAGVVMFVLLTGTFPFTGESVEDIFNQILNDDLFEHASCYSRGSEALCQRSSECRKLLQSLLEKSPVARPSAIEVLQTNSWLLKFASQRAQTHLSRLKC</sequence>
<dbReference type="Pfam" id="PF00069">
    <property type="entry name" value="Pkinase"/>
    <property type="match status" value="2"/>
</dbReference>
<evidence type="ECO:0000256" key="1">
    <source>
        <dbReference type="ARBA" id="ARBA00022527"/>
    </source>
</evidence>
<gene>
    <name evidence="12" type="ORF">PBIL07802_LOCUS216</name>
</gene>
<keyword evidence="1 10" id="KW-0723">Serine/threonine-protein kinase</keyword>
<dbReference type="PROSITE" id="PS00107">
    <property type="entry name" value="PROTEIN_KINASE_ATP"/>
    <property type="match status" value="1"/>
</dbReference>